<evidence type="ECO:0000313" key="2">
    <source>
        <dbReference type="EMBL" id="CAB1417043.1"/>
    </source>
</evidence>
<dbReference type="AlphaFoldDB" id="A0A9N7TSR4"/>
<reference evidence="2" key="1">
    <citation type="submission" date="2020-03" db="EMBL/GenBank/DDBJ databases">
        <authorList>
            <person name="Weist P."/>
        </authorList>
    </citation>
    <scope>NUCLEOTIDE SEQUENCE</scope>
</reference>
<gene>
    <name evidence="2" type="ORF">PLEPLA_LOCUS4844</name>
</gene>
<sequence>MQEVKGQPSRSSTPLLHIQADEASGPSGGILGFLAPPGGSRGVPRPDGKCSPSREFWFYRISQLGMLGKPPVEGVQEEP</sequence>
<accession>A0A9N7TSR4</accession>
<name>A0A9N7TSR4_PLEPL</name>
<proteinExistence type="predicted"/>
<dbReference type="Proteomes" id="UP001153269">
    <property type="component" value="Unassembled WGS sequence"/>
</dbReference>
<feature type="region of interest" description="Disordered" evidence="1">
    <location>
        <begin position="1"/>
        <end position="49"/>
    </location>
</feature>
<evidence type="ECO:0000313" key="3">
    <source>
        <dbReference type="Proteomes" id="UP001153269"/>
    </source>
</evidence>
<protein>
    <submittedName>
        <fullName evidence="2">Uncharacterized protein</fullName>
    </submittedName>
</protein>
<comment type="caution">
    <text evidence="2">The sequence shown here is derived from an EMBL/GenBank/DDBJ whole genome shotgun (WGS) entry which is preliminary data.</text>
</comment>
<evidence type="ECO:0000256" key="1">
    <source>
        <dbReference type="SAM" id="MobiDB-lite"/>
    </source>
</evidence>
<dbReference type="EMBL" id="CADEAL010000239">
    <property type="protein sequence ID" value="CAB1417043.1"/>
    <property type="molecule type" value="Genomic_DNA"/>
</dbReference>
<organism evidence="2 3">
    <name type="scientific">Pleuronectes platessa</name>
    <name type="common">European plaice</name>
    <dbReference type="NCBI Taxonomy" id="8262"/>
    <lineage>
        <taxon>Eukaryota</taxon>
        <taxon>Metazoa</taxon>
        <taxon>Chordata</taxon>
        <taxon>Craniata</taxon>
        <taxon>Vertebrata</taxon>
        <taxon>Euteleostomi</taxon>
        <taxon>Actinopterygii</taxon>
        <taxon>Neopterygii</taxon>
        <taxon>Teleostei</taxon>
        <taxon>Neoteleostei</taxon>
        <taxon>Acanthomorphata</taxon>
        <taxon>Carangaria</taxon>
        <taxon>Pleuronectiformes</taxon>
        <taxon>Pleuronectoidei</taxon>
        <taxon>Pleuronectidae</taxon>
        <taxon>Pleuronectes</taxon>
    </lineage>
</organism>
<keyword evidence="3" id="KW-1185">Reference proteome</keyword>